<evidence type="ECO:0000313" key="3">
    <source>
        <dbReference type="EMBL" id="KAK4504924.1"/>
    </source>
</evidence>
<name>A0ABR0ETG6_ZASCE</name>
<evidence type="ECO:0000259" key="2">
    <source>
        <dbReference type="Pfam" id="PF12192"/>
    </source>
</evidence>
<dbReference type="InterPro" id="IPR022013">
    <property type="entry name" value="CBP"/>
</dbReference>
<feature type="domain" description="Fungal calcium binding protein" evidence="2">
    <location>
        <begin position="21"/>
        <end position="84"/>
    </location>
</feature>
<reference evidence="3 4" key="1">
    <citation type="journal article" date="2023" name="G3 (Bethesda)">
        <title>A chromosome-level genome assembly of Zasmidium syzygii isolated from banana leaves.</title>
        <authorList>
            <person name="van Westerhoven A.C."/>
            <person name="Mehrabi R."/>
            <person name="Talebi R."/>
            <person name="Steentjes M.B.F."/>
            <person name="Corcolon B."/>
            <person name="Chong P.A."/>
            <person name="Kema G.H.J."/>
            <person name="Seidl M.F."/>
        </authorList>
    </citation>
    <scope>NUCLEOTIDE SEQUENCE [LARGE SCALE GENOMIC DNA]</scope>
    <source>
        <strain evidence="3 4">P124</strain>
    </source>
</reference>
<evidence type="ECO:0000256" key="1">
    <source>
        <dbReference type="SAM" id="SignalP"/>
    </source>
</evidence>
<evidence type="ECO:0000313" key="4">
    <source>
        <dbReference type="Proteomes" id="UP001305779"/>
    </source>
</evidence>
<organism evidence="3 4">
    <name type="scientific">Zasmidium cellare</name>
    <name type="common">Wine cellar mold</name>
    <name type="synonym">Racodium cellare</name>
    <dbReference type="NCBI Taxonomy" id="395010"/>
    <lineage>
        <taxon>Eukaryota</taxon>
        <taxon>Fungi</taxon>
        <taxon>Dikarya</taxon>
        <taxon>Ascomycota</taxon>
        <taxon>Pezizomycotina</taxon>
        <taxon>Dothideomycetes</taxon>
        <taxon>Dothideomycetidae</taxon>
        <taxon>Mycosphaerellales</taxon>
        <taxon>Mycosphaerellaceae</taxon>
        <taxon>Zasmidium</taxon>
    </lineage>
</organism>
<protein>
    <recommendedName>
        <fullName evidence="2">Fungal calcium binding protein domain-containing protein</fullName>
    </recommendedName>
</protein>
<keyword evidence="4" id="KW-1185">Reference proteome</keyword>
<accession>A0ABR0ETG6</accession>
<feature type="chain" id="PRO_5046068045" description="Fungal calcium binding protein domain-containing protein" evidence="1">
    <location>
        <begin position="18"/>
        <end position="100"/>
    </location>
</feature>
<dbReference type="Gene3D" id="1.10.1740.120">
    <property type="match status" value="1"/>
</dbReference>
<dbReference type="EMBL" id="JAXOVC010000002">
    <property type="protein sequence ID" value="KAK4504924.1"/>
    <property type="molecule type" value="Genomic_DNA"/>
</dbReference>
<proteinExistence type="predicted"/>
<sequence length="100" mass="10619">MKFSIVLAVGLPVLAVAQTADPVDNFVQVANQTVAKLSFLGCHVRPCLLALAPSLVICAAAAAQEELDPINDAACFAAAAKAIHRKVRYGRTHHIVKHFC</sequence>
<dbReference type="Proteomes" id="UP001305779">
    <property type="component" value="Unassembled WGS sequence"/>
</dbReference>
<dbReference type="Pfam" id="PF12192">
    <property type="entry name" value="CBP"/>
    <property type="match status" value="1"/>
</dbReference>
<comment type="caution">
    <text evidence="3">The sequence shown here is derived from an EMBL/GenBank/DDBJ whole genome shotgun (WGS) entry which is preliminary data.</text>
</comment>
<keyword evidence="1" id="KW-0732">Signal</keyword>
<feature type="signal peptide" evidence="1">
    <location>
        <begin position="1"/>
        <end position="17"/>
    </location>
</feature>
<gene>
    <name evidence="3" type="ORF">PRZ48_002887</name>
</gene>